<accession>A0A2W7MYL0</accession>
<dbReference type="InterPro" id="IPR012912">
    <property type="entry name" value="Plasmid_pRiA4b_Orf3-like"/>
</dbReference>
<dbReference type="InterPro" id="IPR024047">
    <property type="entry name" value="MM3350-like_sf"/>
</dbReference>
<comment type="caution">
    <text evidence="2">The sequence shown here is derived from an EMBL/GenBank/DDBJ whole genome shotgun (WGS) entry which is preliminary data.</text>
</comment>
<gene>
    <name evidence="2" type="ORF">LX69_02826</name>
</gene>
<dbReference type="AlphaFoldDB" id="A0A2W7MYL0"/>
<evidence type="ECO:0000313" key="2">
    <source>
        <dbReference type="EMBL" id="PZX12741.1"/>
    </source>
</evidence>
<dbReference type="EMBL" id="QKZK01000030">
    <property type="protein sequence ID" value="PZX12741.1"/>
    <property type="molecule type" value="Genomic_DNA"/>
</dbReference>
<name>A0A2W7MYL0_9BACT</name>
<feature type="domain" description="Plasmid pRiA4b Orf3-like" evidence="1">
    <location>
        <begin position="8"/>
        <end position="131"/>
    </location>
</feature>
<dbReference type="Proteomes" id="UP000249239">
    <property type="component" value="Unassembled WGS sequence"/>
</dbReference>
<reference evidence="2 3" key="1">
    <citation type="submission" date="2018-06" db="EMBL/GenBank/DDBJ databases">
        <title>Genomic Encyclopedia of Archaeal and Bacterial Type Strains, Phase II (KMG-II): from individual species to whole genera.</title>
        <authorList>
            <person name="Goeker M."/>
        </authorList>
    </citation>
    <scope>NUCLEOTIDE SEQUENCE [LARGE SCALE GENOMIC DNA]</scope>
    <source>
        <strain evidence="2 3">DSM 6779</strain>
    </source>
</reference>
<evidence type="ECO:0000313" key="3">
    <source>
        <dbReference type="Proteomes" id="UP000249239"/>
    </source>
</evidence>
<keyword evidence="3" id="KW-1185">Reference proteome</keyword>
<evidence type="ECO:0000259" key="1">
    <source>
        <dbReference type="Pfam" id="PF07929"/>
    </source>
</evidence>
<dbReference type="OrthoDB" id="666725at2"/>
<dbReference type="Pfam" id="PF07929">
    <property type="entry name" value="PRiA4_ORF3"/>
    <property type="match status" value="1"/>
</dbReference>
<protein>
    <submittedName>
        <fullName evidence="2">PRiA4b ORF-3-like protein</fullName>
    </submittedName>
</protein>
<dbReference type="Gene3D" id="3.10.290.30">
    <property type="entry name" value="MM3350-like"/>
    <property type="match status" value="1"/>
</dbReference>
<proteinExistence type="predicted"/>
<dbReference type="SUPFAM" id="SSF159941">
    <property type="entry name" value="MM3350-like"/>
    <property type="match status" value="1"/>
</dbReference>
<dbReference type="RefSeq" id="WP_111446652.1">
    <property type="nucleotide sequence ID" value="NZ_QKZK01000030.1"/>
</dbReference>
<sequence>MIYTLRIISNESDDFIREVTIDGEDNFLTLHNFLQQEMNYDPSMMASFFTTDEGWNKETEITLMDMMDGENPDIRVMDQCVIADYVHSNKQRFLYVFDFFAERAFFMEICNIQNGTIPAPQIIKSEGDAPEQIMPDLMADNGEPDSDLLDVEDEADDFFKYEEGIDEDVDLDSFGMDFREDY</sequence>
<organism evidence="2 3">
    <name type="scientific">Breznakibacter xylanolyticus</name>
    <dbReference type="NCBI Taxonomy" id="990"/>
    <lineage>
        <taxon>Bacteria</taxon>
        <taxon>Pseudomonadati</taxon>
        <taxon>Bacteroidota</taxon>
        <taxon>Bacteroidia</taxon>
        <taxon>Marinilabiliales</taxon>
        <taxon>Marinilabiliaceae</taxon>
        <taxon>Breznakibacter</taxon>
    </lineage>
</organism>